<comment type="catalytic activity">
    <reaction evidence="10">
        <text>hydroxymethylbilane = uroporphyrinogen III + H2O</text>
        <dbReference type="Rhea" id="RHEA:18965"/>
        <dbReference type="ChEBI" id="CHEBI:15377"/>
        <dbReference type="ChEBI" id="CHEBI:57308"/>
        <dbReference type="ChEBI" id="CHEBI:57845"/>
        <dbReference type="EC" id="4.2.1.75"/>
    </reaction>
</comment>
<dbReference type="FunFam" id="3.40.50.10090:FF:000003">
    <property type="entry name" value="uroporphyrinogen-III synthase"/>
    <property type="match status" value="1"/>
</dbReference>
<evidence type="ECO:0000256" key="10">
    <source>
        <dbReference type="ARBA" id="ARBA00048617"/>
    </source>
</evidence>
<dbReference type="InterPro" id="IPR036108">
    <property type="entry name" value="4pyrrol_syn_uPrphyn_synt_sf"/>
</dbReference>
<dbReference type="GO" id="GO:0005829">
    <property type="term" value="C:cytosol"/>
    <property type="evidence" value="ECO:0007669"/>
    <property type="project" value="TreeGrafter"/>
</dbReference>
<evidence type="ECO:0000256" key="7">
    <source>
        <dbReference type="ARBA" id="ARBA00031702"/>
    </source>
</evidence>
<dbReference type="CDD" id="cd06578">
    <property type="entry name" value="HemD"/>
    <property type="match status" value="1"/>
</dbReference>
<dbReference type="Pfam" id="PF02602">
    <property type="entry name" value="HEM4"/>
    <property type="match status" value="1"/>
</dbReference>
<evidence type="ECO:0000256" key="2">
    <source>
        <dbReference type="ARBA" id="ARBA00008133"/>
    </source>
</evidence>
<proteinExistence type="inferred from homology"/>
<gene>
    <name evidence="13" type="ORF">PIBRA_LOCUS5772</name>
</gene>
<comment type="function">
    <text evidence="11">Catalyzes cyclization of the linear tetrapyrrole, hydroxymethylbilane, to the macrocyclic uroporphyrinogen III, the branch point for the various sub-pathways leading to the wide diversity of porphyrins. Porphyrins act as cofactors for a multitude of enzymes that perform a variety of processes within the cell such as methionine synthesis (vitamin B12) or oxygen transport (heme).</text>
</comment>
<dbReference type="PANTHER" id="PTHR12390:SF0">
    <property type="entry name" value="UROPORPHYRINOGEN-III SYNTHASE"/>
    <property type="match status" value="1"/>
</dbReference>
<dbReference type="InterPro" id="IPR003754">
    <property type="entry name" value="4pyrrol_synth_uPrphyn_synth"/>
</dbReference>
<keyword evidence="5" id="KW-0456">Lyase</keyword>
<dbReference type="Proteomes" id="UP001152562">
    <property type="component" value="Unassembled WGS sequence"/>
</dbReference>
<name>A0A9P0TCD8_PIEBR</name>
<dbReference type="EC" id="4.2.1.75" evidence="3"/>
<dbReference type="SUPFAM" id="SSF69618">
    <property type="entry name" value="HemD-like"/>
    <property type="match status" value="1"/>
</dbReference>
<evidence type="ECO:0000256" key="6">
    <source>
        <dbReference type="ARBA" id="ARBA00023244"/>
    </source>
</evidence>
<evidence type="ECO:0000256" key="5">
    <source>
        <dbReference type="ARBA" id="ARBA00023239"/>
    </source>
</evidence>
<protein>
    <recommendedName>
        <fullName evidence="9">Uroporphyrinogen-III synthase</fullName>
        <ecNumber evidence="3">4.2.1.75</ecNumber>
    </recommendedName>
    <alternativeName>
        <fullName evidence="8">Hydroxymethylbilane hydrolyase [cyclizing]</fullName>
    </alternativeName>
    <alternativeName>
        <fullName evidence="7">Uroporphyrinogen-III cosynthase</fullName>
    </alternativeName>
</protein>
<reference evidence="13" key="1">
    <citation type="submission" date="2022-05" db="EMBL/GenBank/DDBJ databases">
        <authorList>
            <person name="Okamura Y."/>
        </authorList>
    </citation>
    <scope>NUCLEOTIDE SEQUENCE</scope>
</reference>
<evidence type="ECO:0000256" key="11">
    <source>
        <dbReference type="ARBA" id="ARBA00060039"/>
    </source>
</evidence>
<feature type="domain" description="Tetrapyrrole biosynthesis uroporphyrinogen III synthase" evidence="12">
    <location>
        <begin position="43"/>
        <end position="263"/>
    </location>
</feature>
<evidence type="ECO:0000256" key="4">
    <source>
        <dbReference type="ARBA" id="ARBA00023133"/>
    </source>
</evidence>
<evidence type="ECO:0000313" key="14">
    <source>
        <dbReference type="Proteomes" id="UP001152562"/>
    </source>
</evidence>
<dbReference type="GO" id="GO:0006785">
    <property type="term" value="P:heme B biosynthetic process"/>
    <property type="evidence" value="ECO:0007669"/>
    <property type="project" value="UniProtKB-ARBA"/>
</dbReference>
<dbReference type="PANTHER" id="PTHR12390">
    <property type="entry name" value="UROPORPHYRINOGEN III SYNTHASE"/>
    <property type="match status" value="1"/>
</dbReference>
<evidence type="ECO:0000259" key="12">
    <source>
        <dbReference type="Pfam" id="PF02602"/>
    </source>
</evidence>
<dbReference type="AlphaFoldDB" id="A0A9P0TCD8"/>
<evidence type="ECO:0000256" key="9">
    <source>
        <dbReference type="ARBA" id="ARBA00040167"/>
    </source>
</evidence>
<comment type="caution">
    <text evidence="13">The sequence shown here is derived from an EMBL/GenBank/DDBJ whole genome shotgun (WGS) entry which is preliminary data.</text>
</comment>
<evidence type="ECO:0000256" key="3">
    <source>
        <dbReference type="ARBA" id="ARBA00013109"/>
    </source>
</evidence>
<dbReference type="Gene3D" id="3.40.50.10090">
    <property type="match status" value="2"/>
</dbReference>
<comment type="pathway">
    <text evidence="1">Porphyrin-containing compound metabolism; protoporphyrin-IX biosynthesis; coproporphyrinogen-III from 5-aminolevulinate: step 3/4.</text>
</comment>
<organism evidence="13 14">
    <name type="scientific">Pieris brassicae</name>
    <name type="common">White butterfly</name>
    <name type="synonym">Large white butterfly</name>
    <dbReference type="NCBI Taxonomy" id="7116"/>
    <lineage>
        <taxon>Eukaryota</taxon>
        <taxon>Metazoa</taxon>
        <taxon>Ecdysozoa</taxon>
        <taxon>Arthropoda</taxon>
        <taxon>Hexapoda</taxon>
        <taxon>Insecta</taxon>
        <taxon>Pterygota</taxon>
        <taxon>Neoptera</taxon>
        <taxon>Endopterygota</taxon>
        <taxon>Lepidoptera</taxon>
        <taxon>Glossata</taxon>
        <taxon>Ditrysia</taxon>
        <taxon>Papilionoidea</taxon>
        <taxon>Pieridae</taxon>
        <taxon>Pierinae</taxon>
        <taxon>Pieris</taxon>
    </lineage>
</organism>
<keyword evidence="6" id="KW-0627">Porphyrin biosynthesis</keyword>
<keyword evidence="4" id="KW-0350">Heme biosynthesis</keyword>
<evidence type="ECO:0000256" key="8">
    <source>
        <dbReference type="ARBA" id="ARBA00032649"/>
    </source>
</evidence>
<dbReference type="GO" id="GO:0004852">
    <property type="term" value="F:uroporphyrinogen-III synthase activity"/>
    <property type="evidence" value="ECO:0007669"/>
    <property type="project" value="UniProtKB-EC"/>
</dbReference>
<comment type="similarity">
    <text evidence="2">Belongs to the uroporphyrinogen-III synthase family.</text>
</comment>
<sequence>MPIPKELWSGLLCRKQRNKETLSVSSKVTIMKKVVLFKSTSEDYKKAFSGSNYEPIFVEPLQFVFINLQGLSEKLIKNDYDGIILSSPRAIEAVSKCWSPSKYVVWNSKRVYTVGEVSCQKIKHMLGLDALGGTTGNAENLAKLIASENPESTRFLFPCGNLRSEILPNELEAAKMIVEPLAVYETKENEHLRQRLIDLNENINTCCMVFFSPSGCEYIYRQLQTFSNNLSLLPHFAIGNSTAHKIENLGVEIAGVAAKPKPECVLESVVEYFRTFEACG</sequence>
<dbReference type="InterPro" id="IPR039793">
    <property type="entry name" value="UROS/Hem4"/>
</dbReference>
<dbReference type="GO" id="GO:0006780">
    <property type="term" value="P:uroporphyrinogen III biosynthetic process"/>
    <property type="evidence" value="ECO:0007669"/>
    <property type="project" value="InterPro"/>
</dbReference>
<keyword evidence="14" id="KW-1185">Reference proteome</keyword>
<accession>A0A9P0TCD8</accession>
<evidence type="ECO:0000313" key="13">
    <source>
        <dbReference type="EMBL" id="CAH4028981.1"/>
    </source>
</evidence>
<dbReference type="EMBL" id="CALOZG010000006">
    <property type="protein sequence ID" value="CAH4028981.1"/>
    <property type="molecule type" value="Genomic_DNA"/>
</dbReference>
<evidence type="ECO:0000256" key="1">
    <source>
        <dbReference type="ARBA" id="ARBA00004772"/>
    </source>
</evidence>